<feature type="domain" description="Cysteine-rich small" evidence="1">
    <location>
        <begin position="6"/>
        <end position="83"/>
    </location>
</feature>
<dbReference type="Proteomes" id="UP000189733">
    <property type="component" value="Unassembled WGS sequence"/>
</dbReference>
<accession>A0A1T4VG15</accession>
<dbReference type="OrthoDB" id="9799337at2"/>
<dbReference type="AlphaFoldDB" id="A0A1T4VG15"/>
<dbReference type="Pfam" id="PF04071">
    <property type="entry name" value="zf-like"/>
    <property type="match status" value="1"/>
</dbReference>
<proteinExistence type="predicted"/>
<evidence type="ECO:0000313" key="2">
    <source>
        <dbReference type="EMBL" id="SKA63915.1"/>
    </source>
</evidence>
<dbReference type="EMBL" id="FUYA01000001">
    <property type="protein sequence ID" value="SKA63915.1"/>
    <property type="molecule type" value="Genomic_DNA"/>
</dbReference>
<dbReference type="RefSeq" id="WP_078683559.1">
    <property type="nucleotide sequence ID" value="NZ_FUYA01000001.1"/>
</dbReference>
<sequence>MKHSFKFFANKDCRYYPCHKTADPEHFNCLFCFCPLYFLDDCGGNYKMTRGVKDCTDCTLPHDKGGYAHVLKRLKTEFTEMRKNAAEADKPDESA</sequence>
<evidence type="ECO:0000259" key="1">
    <source>
        <dbReference type="Pfam" id="PF04071"/>
    </source>
</evidence>
<keyword evidence="3" id="KW-1185">Reference proteome</keyword>
<evidence type="ECO:0000313" key="3">
    <source>
        <dbReference type="Proteomes" id="UP000189733"/>
    </source>
</evidence>
<gene>
    <name evidence="2" type="ORF">SAMN02745702_00237</name>
</gene>
<reference evidence="2 3" key="1">
    <citation type="submission" date="2017-02" db="EMBL/GenBank/DDBJ databases">
        <authorList>
            <person name="Peterson S.W."/>
        </authorList>
    </citation>
    <scope>NUCLEOTIDE SEQUENCE [LARGE SCALE GENOMIC DNA]</scope>
    <source>
        <strain evidence="2 3">DSM 18034</strain>
    </source>
</reference>
<organism evidence="2 3">
    <name type="scientific">Desulfobaculum bizertense DSM 18034</name>
    <dbReference type="NCBI Taxonomy" id="1121442"/>
    <lineage>
        <taxon>Bacteria</taxon>
        <taxon>Pseudomonadati</taxon>
        <taxon>Thermodesulfobacteriota</taxon>
        <taxon>Desulfovibrionia</taxon>
        <taxon>Desulfovibrionales</taxon>
        <taxon>Desulfovibrionaceae</taxon>
        <taxon>Desulfobaculum</taxon>
    </lineage>
</organism>
<protein>
    <submittedName>
        <fullName evidence="2">Cysteine-rich small domain-containing protein</fullName>
    </submittedName>
</protein>
<dbReference type="STRING" id="1121442.SAMN02745702_00237"/>
<name>A0A1T4VG15_9BACT</name>
<dbReference type="InterPro" id="IPR007212">
    <property type="entry name" value="Zf-like"/>
</dbReference>